<proteinExistence type="predicted"/>
<dbReference type="InterPro" id="IPR000835">
    <property type="entry name" value="HTH_MarR-typ"/>
</dbReference>
<dbReference type="EMBL" id="JBHMCF010000029">
    <property type="protein sequence ID" value="MFB9473055.1"/>
    <property type="molecule type" value="Genomic_DNA"/>
</dbReference>
<evidence type="ECO:0000313" key="3">
    <source>
        <dbReference type="Proteomes" id="UP001589568"/>
    </source>
</evidence>
<comment type="caution">
    <text evidence="2">The sequence shown here is derived from an EMBL/GenBank/DDBJ whole genome shotgun (WGS) entry which is preliminary data.</text>
</comment>
<dbReference type="PRINTS" id="PR00598">
    <property type="entry name" value="HTHMARR"/>
</dbReference>
<dbReference type="InterPro" id="IPR039422">
    <property type="entry name" value="MarR/SlyA-like"/>
</dbReference>
<dbReference type="InterPro" id="IPR036388">
    <property type="entry name" value="WH-like_DNA-bd_sf"/>
</dbReference>
<organism evidence="2 3">
    <name type="scientific">Nonomuraea salmonea</name>
    <dbReference type="NCBI Taxonomy" id="46181"/>
    <lineage>
        <taxon>Bacteria</taxon>
        <taxon>Bacillati</taxon>
        <taxon>Actinomycetota</taxon>
        <taxon>Actinomycetes</taxon>
        <taxon>Streptosporangiales</taxon>
        <taxon>Streptosporangiaceae</taxon>
        <taxon>Nonomuraea</taxon>
    </lineage>
</organism>
<dbReference type="PROSITE" id="PS50995">
    <property type="entry name" value="HTH_MARR_2"/>
    <property type="match status" value="1"/>
</dbReference>
<feature type="domain" description="HTH marR-type" evidence="1">
    <location>
        <begin position="3"/>
        <end position="136"/>
    </location>
</feature>
<sequence>MADKELAELFYLVGKRVRHGYAHRLVPLGLNPGQARALRALADAGQPMRMVRLADELRIVPRSLTPVVDALEAAGLVRRQVDPANRRSTLVVLTGEGRALADRAREARREAGEELLAVLTPEQRASLRELLERVESGGQDGPGGSRGR</sequence>
<accession>A0ABV5NRY8</accession>
<dbReference type="SUPFAM" id="SSF46785">
    <property type="entry name" value="Winged helix' DNA-binding domain"/>
    <property type="match status" value="1"/>
</dbReference>
<gene>
    <name evidence="2" type="ORF">ACFFR3_26440</name>
</gene>
<name>A0ABV5NRY8_9ACTN</name>
<dbReference type="Gene3D" id="1.10.10.10">
    <property type="entry name" value="Winged helix-like DNA-binding domain superfamily/Winged helix DNA-binding domain"/>
    <property type="match status" value="1"/>
</dbReference>
<dbReference type="PANTHER" id="PTHR33164">
    <property type="entry name" value="TRANSCRIPTIONAL REGULATOR, MARR FAMILY"/>
    <property type="match status" value="1"/>
</dbReference>
<evidence type="ECO:0000259" key="1">
    <source>
        <dbReference type="PROSITE" id="PS50995"/>
    </source>
</evidence>
<dbReference type="SMART" id="SM00347">
    <property type="entry name" value="HTH_MARR"/>
    <property type="match status" value="1"/>
</dbReference>
<evidence type="ECO:0000313" key="2">
    <source>
        <dbReference type="EMBL" id="MFB9473055.1"/>
    </source>
</evidence>
<dbReference type="Pfam" id="PF01047">
    <property type="entry name" value="MarR"/>
    <property type="match status" value="1"/>
</dbReference>
<dbReference type="Proteomes" id="UP001589568">
    <property type="component" value="Unassembled WGS sequence"/>
</dbReference>
<keyword evidence="3" id="KW-1185">Reference proteome</keyword>
<protein>
    <submittedName>
        <fullName evidence="2">MarR family winged helix-turn-helix transcriptional regulator</fullName>
    </submittedName>
</protein>
<dbReference type="RefSeq" id="WP_379484015.1">
    <property type="nucleotide sequence ID" value="NZ_JBHMCF010000029.1"/>
</dbReference>
<dbReference type="PANTHER" id="PTHR33164:SF103">
    <property type="entry name" value="REGULATORY PROTEIN MARR"/>
    <property type="match status" value="1"/>
</dbReference>
<reference evidence="2 3" key="1">
    <citation type="submission" date="2024-09" db="EMBL/GenBank/DDBJ databases">
        <authorList>
            <person name="Sun Q."/>
            <person name="Mori K."/>
        </authorList>
    </citation>
    <scope>NUCLEOTIDE SEQUENCE [LARGE SCALE GENOMIC DNA]</scope>
    <source>
        <strain evidence="2 3">JCM 3324</strain>
    </source>
</reference>
<dbReference type="InterPro" id="IPR036390">
    <property type="entry name" value="WH_DNA-bd_sf"/>
</dbReference>